<dbReference type="InterPro" id="IPR012917">
    <property type="entry name" value="DUF3294"/>
</dbReference>
<evidence type="ECO:0000313" key="2">
    <source>
        <dbReference type="EMBL" id="CAG8734186.1"/>
    </source>
</evidence>
<keyword evidence="3" id="KW-1185">Reference proteome</keyword>
<comment type="caution">
    <text evidence="2">The sequence shown here is derived from an EMBL/GenBank/DDBJ whole genome shotgun (WGS) entry which is preliminary data.</text>
</comment>
<proteinExistence type="predicted"/>
<evidence type="ECO:0000256" key="1">
    <source>
        <dbReference type="SAM" id="MobiDB-lite"/>
    </source>
</evidence>
<protein>
    <submittedName>
        <fullName evidence="2">10083_t:CDS:1</fullName>
    </submittedName>
</protein>
<accession>A0A9N9NFZ5</accession>
<name>A0A9N9NFZ5_FUNMO</name>
<dbReference type="AlphaFoldDB" id="A0A9N9NFZ5"/>
<gene>
    <name evidence="2" type="ORF">FMOSSE_LOCUS15800</name>
</gene>
<organism evidence="2 3">
    <name type="scientific">Funneliformis mosseae</name>
    <name type="common">Endomycorrhizal fungus</name>
    <name type="synonym">Glomus mosseae</name>
    <dbReference type="NCBI Taxonomy" id="27381"/>
    <lineage>
        <taxon>Eukaryota</taxon>
        <taxon>Fungi</taxon>
        <taxon>Fungi incertae sedis</taxon>
        <taxon>Mucoromycota</taxon>
        <taxon>Glomeromycotina</taxon>
        <taxon>Glomeromycetes</taxon>
        <taxon>Glomerales</taxon>
        <taxon>Glomeraceae</taxon>
        <taxon>Funneliformis</taxon>
    </lineage>
</organism>
<dbReference type="Proteomes" id="UP000789375">
    <property type="component" value="Unassembled WGS sequence"/>
</dbReference>
<evidence type="ECO:0000313" key="3">
    <source>
        <dbReference type="Proteomes" id="UP000789375"/>
    </source>
</evidence>
<sequence>MVQQPNLPTSMPTDVVPTQTSNPPTLQELGQVDRFMYKLVIANGSVTDTELGEWRVYSNSLVTTHANASVLAGTNTNTTGTPEWFIQAFSNGGIDDLAIKNAIITACAPNGAIDQAINNGINNACAPNGAINQAINNGINNACAQNGTIYSLFDVSFQTSMARSHNGNSSRDNDLFREFPNLNGDLPSDRNVTFPQNLSTLRNFTRAQCNSLLRHYNQLPANSVQQARQMVRVFIGAGPL</sequence>
<reference evidence="2" key="1">
    <citation type="submission" date="2021-06" db="EMBL/GenBank/DDBJ databases">
        <authorList>
            <person name="Kallberg Y."/>
            <person name="Tangrot J."/>
            <person name="Rosling A."/>
        </authorList>
    </citation>
    <scope>NUCLEOTIDE SEQUENCE</scope>
    <source>
        <strain evidence="2">87-6 pot B 2015</strain>
    </source>
</reference>
<dbReference type="EMBL" id="CAJVPP010017991">
    <property type="protein sequence ID" value="CAG8734186.1"/>
    <property type="molecule type" value="Genomic_DNA"/>
</dbReference>
<dbReference type="Pfam" id="PF07957">
    <property type="entry name" value="DUF3294"/>
    <property type="match status" value="1"/>
</dbReference>
<feature type="region of interest" description="Disordered" evidence="1">
    <location>
        <begin position="1"/>
        <end position="23"/>
    </location>
</feature>